<feature type="domain" description="Prenyltransferase alpha-alpha toroid" evidence="10">
    <location>
        <begin position="39"/>
        <end position="383"/>
    </location>
</feature>
<evidence type="ECO:0000256" key="3">
    <source>
        <dbReference type="ARBA" id="ARBA00015798"/>
    </source>
</evidence>
<reference evidence="11 12" key="1">
    <citation type="submission" date="2018-12" db="EMBL/GenBank/DDBJ databases">
        <authorList>
            <person name="Tiukova I."/>
            <person name="Dainat J."/>
        </authorList>
    </citation>
    <scope>NUCLEOTIDE SEQUENCE [LARGE SCALE GENOMIC DNA]</scope>
</reference>
<dbReference type="EMBL" id="CAACVR010000006">
    <property type="protein sequence ID" value="VEU20663.1"/>
    <property type="molecule type" value="Genomic_DNA"/>
</dbReference>
<dbReference type="GO" id="GO:0008270">
    <property type="term" value="F:zinc ion binding"/>
    <property type="evidence" value="ECO:0007669"/>
    <property type="project" value="UniProtKB-UniRule"/>
</dbReference>
<dbReference type="InParanoid" id="A0A448YIL0"/>
<evidence type="ECO:0000256" key="1">
    <source>
        <dbReference type="ARBA" id="ARBA00010497"/>
    </source>
</evidence>
<gene>
    <name evidence="11" type="ORF">BRENAR_LOCUS1398</name>
</gene>
<organism evidence="11 12">
    <name type="scientific">Brettanomyces naardenensis</name>
    <name type="common">Yeast</name>
    <dbReference type="NCBI Taxonomy" id="13370"/>
    <lineage>
        <taxon>Eukaryota</taxon>
        <taxon>Fungi</taxon>
        <taxon>Dikarya</taxon>
        <taxon>Ascomycota</taxon>
        <taxon>Saccharomycotina</taxon>
        <taxon>Pichiomycetes</taxon>
        <taxon>Pichiales</taxon>
        <taxon>Pichiaceae</taxon>
        <taxon>Brettanomyces</taxon>
    </lineage>
</organism>
<evidence type="ECO:0000256" key="7">
    <source>
        <dbReference type="ARBA" id="ARBA00022737"/>
    </source>
</evidence>
<dbReference type="InterPro" id="IPR026872">
    <property type="entry name" value="FTB"/>
</dbReference>
<comment type="subunit">
    <text evidence="9">Heterodimer of an alpha and a beta subunit.</text>
</comment>
<dbReference type="Pfam" id="PF00432">
    <property type="entry name" value="Prenyltrans"/>
    <property type="match status" value="1"/>
</dbReference>
<dbReference type="STRING" id="13370.A0A448YIL0"/>
<dbReference type="EC" id="2.5.1.58" evidence="2 9"/>
<dbReference type="InterPro" id="IPR008930">
    <property type="entry name" value="Terpenoid_cyclase/PrenylTrfase"/>
</dbReference>
<comment type="cofactor">
    <cofactor evidence="9">
        <name>Zn(2+)</name>
        <dbReference type="ChEBI" id="CHEBI:29105"/>
    </cofactor>
    <text evidence="9">Binds 1 zinc ion per subunit.</text>
</comment>
<evidence type="ECO:0000256" key="5">
    <source>
        <dbReference type="ARBA" id="ARBA00022679"/>
    </source>
</evidence>
<evidence type="ECO:0000313" key="12">
    <source>
        <dbReference type="Proteomes" id="UP000290900"/>
    </source>
</evidence>
<comment type="similarity">
    <text evidence="1 9">Belongs to the protein prenyltransferase subunit beta family.</text>
</comment>
<sequence length="398" mass="44484">MSPTEKLTDTIERQLEVENSVQDIYDDILEQGSDKFPPLHRKAHLRYTNLFLHRPLTPAFSKLDASHPWIIYWLLNATLLLGGTIDSEVKSQVATDILSYVVEDEGGIGGGYGQLSHLASTYAGLLSLVLIGDKEDFQKLDRTKIYRWLLSLKRENGSFSMHLDGEADCRAVYCALCIASMLDIIDDELIKGTADWLASCQTYEGGFSGEPSDEAHGGYTYCAIASLCILFSPSKVKELIDVDSLVRWTASRQYPIEGGLSGRTNKLVDGCYSHWVGGMSALLECVSGERQVLRRVSLQNYILCCCQGETFGLIDKPGCAPDFYHTNYVLCGLSMCQYYQVYDEKKAERQGCAFGYRSVRIGDGDVVDNFERNKVLPMDPIFGVPEGYVDWLRATRKD</sequence>
<evidence type="ECO:0000256" key="2">
    <source>
        <dbReference type="ARBA" id="ARBA00012702"/>
    </source>
</evidence>
<evidence type="ECO:0000259" key="10">
    <source>
        <dbReference type="Pfam" id="PF00432"/>
    </source>
</evidence>
<dbReference type="GO" id="GO:0097354">
    <property type="term" value="P:prenylation"/>
    <property type="evidence" value="ECO:0007669"/>
    <property type="project" value="UniProtKB-UniRule"/>
</dbReference>
<keyword evidence="8 9" id="KW-0862">Zinc</keyword>
<dbReference type="PANTHER" id="PTHR11774:SF6">
    <property type="entry name" value="PROTEIN FARNESYLTRANSFERASE SUBUNIT BETA"/>
    <property type="match status" value="1"/>
</dbReference>
<dbReference type="GO" id="GO:0005965">
    <property type="term" value="C:protein farnesyltransferase complex"/>
    <property type="evidence" value="ECO:0007669"/>
    <property type="project" value="UniProtKB-UniRule"/>
</dbReference>
<dbReference type="CDD" id="cd02893">
    <property type="entry name" value="FTase"/>
    <property type="match status" value="1"/>
</dbReference>
<name>A0A448YIL0_BRENA</name>
<dbReference type="Proteomes" id="UP000290900">
    <property type="component" value="Unassembled WGS sequence"/>
</dbReference>
<accession>A0A448YIL0</accession>
<comment type="function">
    <text evidence="9">Catalyzes the transfer of a farnesyl moiety from farnesyl diphosphate to a cysteine at the fourth position from the C-terminus of several proteins. The beta subunit is responsible for peptide-binding.</text>
</comment>
<keyword evidence="5 9" id="KW-0808">Transferase</keyword>
<evidence type="ECO:0000313" key="11">
    <source>
        <dbReference type="EMBL" id="VEU20663.1"/>
    </source>
</evidence>
<dbReference type="PANTHER" id="PTHR11774">
    <property type="entry name" value="GERANYLGERANYL TRANSFERASE TYPE BETA SUBUNIT"/>
    <property type="match status" value="1"/>
</dbReference>
<dbReference type="OrthoDB" id="10261146at2759"/>
<proteinExistence type="inferred from homology"/>
<evidence type="ECO:0000256" key="9">
    <source>
        <dbReference type="RuleBase" id="RU365056"/>
    </source>
</evidence>
<dbReference type="InterPro" id="IPR001330">
    <property type="entry name" value="Prenyltrans"/>
</dbReference>
<evidence type="ECO:0000256" key="4">
    <source>
        <dbReference type="ARBA" id="ARBA00022602"/>
    </source>
</evidence>
<keyword evidence="4 9" id="KW-0637">Prenyltransferase</keyword>
<protein>
    <recommendedName>
        <fullName evidence="3 9">Protein farnesyltransferase subunit beta</fullName>
        <shortName evidence="9">FTase-beta</shortName>
        <ecNumber evidence="2 9">2.5.1.58</ecNumber>
    </recommendedName>
</protein>
<comment type="catalytic activity">
    <reaction evidence="9">
        <text>L-cysteinyl-[protein] + (2E,6E)-farnesyl diphosphate = S-(2E,6E)-farnesyl-L-cysteinyl-[protein] + diphosphate</text>
        <dbReference type="Rhea" id="RHEA:13345"/>
        <dbReference type="Rhea" id="RHEA-COMP:10131"/>
        <dbReference type="Rhea" id="RHEA-COMP:11535"/>
        <dbReference type="ChEBI" id="CHEBI:29950"/>
        <dbReference type="ChEBI" id="CHEBI:33019"/>
        <dbReference type="ChEBI" id="CHEBI:86019"/>
        <dbReference type="ChEBI" id="CHEBI:175763"/>
    </reaction>
</comment>
<evidence type="ECO:0000256" key="8">
    <source>
        <dbReference type="ARBA" id="ARBA00022833"/>
    </source>
</evidence>
<keyword evidence="7" id="KW-0677">Repeat</keyword>
<dbReference type="FunCoup" id="A0A448YIL0">
    <property type="interactions" value="715"/>
</dbReference>
<keyword evidence="12" id="KW-1185">Reference proteome</keyword>
<evidence type="ECO:0000256" key="6">
    <source>
        <dbReference type="ARBA" id="ARBA00022723"/>
    </source>
</evidence>
<dbReference type="Gene3D" id="1.50.10.20">
    <property type="match status" value="1"/>
</dbReference>
<dbReference type="InterPro" id="IPR045089">
    <property type="entry name" value="PGGT1B-like"/>
</dbReference>
<keyword evidence="6 9" id="KW-0479">Metal-binding</keyword>
<dbReference type="AlphaFoldDB" id="A0A448YIL0"/>
<dbReference type="SUPFAM" id="SSF48239">
    <property type="entry name" value="Terpenoid cyclases/Protein prenyltransferases"/>
    <property type="match status" value="1"/>
</dbReference>
<dbReference type="GO" id="GO:0004660">
    <property type="term" value="F:protein farnesyltransferase activity"/>
    <property type="evidence" value="ECO:0007669"/>
    <property type="project" value="UniProtKB-UniRule"/>
</dbReference>